<dbReference type="Pfam" id="PF04495">
    <property type="entry name" value="GRASP55_65"/>
    <property type="match status" value="1"/>
</dbReference>
<keyword evidence="8" id="KW-1185">Reference proteome</keyword>
<dbReference type="FunCoup" id="A0A4S2MSA6">
    <property type="interactions" value="92"/>
</dbReference>
<feature type="compositionally biased region" description="Pro residues" evidence="5">
    <location>
        <begin position="322"/>
        <end position="334"/>
    </location>
</feature>
<dbReference type="EMBL" id="ML220139">
    <property type="protein sequence ID" value="TGZ78608.1"/>
    <property type="molecule type" value="Genomic_DNA"/>
</dbReference>
<feature type="region of interest" description="Disordered" evidence="5">
    <location>
        <begin position="304"/>
        <end position="361"/>
    </location>
</feature>
<protein>
    <recommendedName>
        <fullName evidence="6">PDZ GRASP-type domain-containing protein</fullName>
    </recommendedName>
</protein>
<dbReference type="PANTHER" id="PTHR12893">
    <property type="entry name" value="GOLGI REASSEMBLY STACKING PROTEIN GRASP"/>
    <property type="match status" value="1"/>
</dbReference>
<dbReference type="OrthoDB" id="3318at2759"/>
<feature type="domain" description="PDZ GRASP-type" evidence="6">
    <location>
        <begin position="111"/>
        <end position="200"/>
    </location>
</feature>
<evidence type="ECO:0000256" key="1">
    <source>
        <dbReference type="ARBA" id="ARBA00004394"/>
    </source>
</evidence>
<dbReference type="SUPFAM" id="SSF50156">
    <property type="entry name" value="PDZ domain-like"/>
    <property type="match status" value="1"/>
</dbReference>
<reference evidence="7 8" key="1">
    <citation type="submission" date="2019-04" db="EMBL/GenBank/DDBJ databases">
        <title>Comparative genomics and transcriptomics to analyze fruiting body development in filamentous ascomycetes.</title>
        <authorList>
            <consortium name="DOE Joint Genome Institute"/>
            <person name="Lutkenhaus R."/>
            <person name="Traeger S."/>
            <person name="Breuer J."/>
            <person name="Kuo A."/>
            <person name="Lipzen A."/>
            <person name="Pangilinan J."/>
            <person name="Dilworth D."/>
            <person name="Sandor L."/>
            <person name="Poggeler S."/>
            <person name="Barry K."/>
            <person name="Grigoriev I.V."/>
            <person name="Nowrousian M."/>
        </authorList>
    </citation>
    <scope>NUCLEOTIDE SEQUENCE [LARGE SCALE GENOMIC DNA]</scope>
    <source>
        <strain evidence="7 8">CBS 389.68</strain>
    </source>
</reference>
<dbReference type="PROSITE" id="PS51865">
    <property type="entry name" value="PDZ_GRASP"/>
    <property type="match status" value="1"/>
</dbReference>
<accession>A0A4S2MSA6</accession>
<dbReference type="InterPro" id="IPR036034">
    <property type="entry name" value="PDZ_sf"/>
</dbReference>
<dbReference type="STRING" id="341454.A0A4S2MSA6"/>
<comment type="subcellular location">
    <subcellularLocation>
        <location evidence="1">Golgi apparatus membrane</location>
    </subcellularLocation>
</comment>
<feature type="compositionally biased region" description="Polar residues" evidence="5">
    <location>
        <begin position="346"/>
        <end position="361"/>
    </location>
</feature>
<dbReference type="Gene3D" id="2.30.42.10">
    <property type="match status" value="2"/>
</dbReference>
<evidence type="ECO:0000256" key="3">
    <source>
        <dbReference type="ARBA" id="ARBA00023034"/>
    </source>
</evidence>
<feature type="compositionally biased region" description="Basic residues" evidence="5">
    <location>
        <begin position="280"/>
        <end position="290"/>
    </location>
</feature>
<dbReference type="GO" id="GO:0007030">
    <property type="term" value="P:Golgi organization"/>
    <property type="evidence" value="ECO:0007669"/>
    <property type="project" value="TreeGrafter"/>
</dbReference>
<name>A0A4S2MSA6_9PEZI</name>
<dbReference type="PANTHER" id="PTHR12893:SF0">
    <property type="entry name" value="GRASP65"/>
    <property type="match status" value="1"/>
</dbReference>
<dbReference type="Proteomes" id="UP000298138">
    <property type="component" value="Unassembled WGS sequence"/>
</dbReference>
<evidence type="ECO:0000313" key="7">
    <source>
        <dbReference type="EMBL" id="TGZ78608.1"/>
    </source>
</evidence>
<evidence type="ECO:0000256" key="2">
    <source>
        <dbReference type="ARBA" id="ARBA00022737"/>
    </source>
</evidence>
<gene>
    <name evidence="7" type="ORF">EX30DRAFT_342990</name>
</gene>
<organism evidence="7 8">
    <name type="scientific">Ascodesmis nigricans</name>
    <dbReference type="NCBI Taxonomy" id="341454"/>
    <lineage>
        <taxon>Eukaryota</taxon>
        <taxon>Fungi</taxon>
        <taxon>Dikarya</taxon>
        <taxon>Ascomycota</taxon>
        <taxon>Pezizomycotina</taxon>
        <taxon>Pezizomycetes</taxon>
        <taxon>Pezizales</taxon>
        <taxon>Ascodesmidaceae</taxon>
        <taxon>Ascodesmis</taxon>
    </lineage>
</organism>
<sequence length="361" mass="40042">MSWFKKLIAGEESRQQGPRFGFQVLKNTNTTLPLEPWFDYICGINGRLIEDGNSYLFCQEVWNCRGRDVSFTVWTAKGYRLKDIIYRIPSDTDTPHLGLTMQWTSLAVADQIWHILDVAPQSPADIAGLLPYSDYIIGTPEVILRGESGLYELVQEYLNRPLRLFVYNHEYDVTRELTITPSRNWGGDGILGCVLGYGALHRLPAPLHEPIQAPGETLFDSEQFPPTEPTGLLGGLPTQFQQPPLTPTNFTTPAFAQPPPMLKLTGSPASSTPPPSMGHAHGRHKPKRVHHTALDMDVYLKEGEEKSKELDRGSTPTGNKSLPPPPKGAPPPPRRGTVVKSDAPSPATTPKPQEEQQVQEI</sequence>
<feature type="compositionally biased region" description="Low complexity" evidence="5">
    <location>
        <begin position="246"/>
        <end position="255"/>
    </location>
</feature>
<evidence type="ECO:0000313" key="8">
    <source>
        <dbReference type="Proteomes" id="UP000298138"/>
    </source>
</evidence>
<dbReference type="InterPro" id="IPR007583">
    <property type="entry name" value="GRASP55_65"/>
</dbReference>
<keyword evidence="3" id="KW-0333">Golgi apparatus</keyword>
<evidence type="ECO:0000256" key="4">
    <source>
        <dbReference type="ARBA" id="ARBA00023136"/>
    </source>
</evidence>
<keyword evidence="2" id="KW-0677">Repeat</keyword>
<feature type="region of interest" description="Disordered" evidence="5">
    <location>
        <begin position="246"/>
        <end position="290"/>
    </location>
</feature>
<dbReference type="FunFam" id="2.30.42.10:FF:000026">
    <property type="entry name" value="Golgi reassembly stacking protein 2"/>
    <property type="match status" value="1"/>
</dbReference>
<keyword evidence="4" id="KW-0472">Membrane</keyword>
<dbReference type="GO" id="GO:0000139">
    <property type="term" value="C:Golgi membrane"/>
    <property type="evidence" value="ECO:0007669"/>
    <property type="project" value="UniProtKB-SubCell"/>
</dbReference>
<proteinExistence type="predicted"/>
<dbReference type="AlphaFoldDB" id="A0A4S2MSA6"/>
<dbReference type="InterPro" id="IPR024958">
    <property type="entry name" value="GRASP_PDZ"/>
</dbReference>
<evidence type="ECO:0000256" key="5">
    <source>
        <dbReference type="SAM" id="MobiDB-lite"/>
    </source>
</evidence>
<evidence type="ECO:0000259" key="6">
    <source>
        <dbReference type="PROSITE" id="PS51865"/>
    </source>
</evidence>
<dbReference type="InParanoid" id="A0A4S2MSA6"/>